<accession>A0A0E9PV86</accession>
<dbReference type="EMBL" id="GBXM01100046">
    <property type="protein sequence ID" value="JAH08531.1"/>
    <property type="molecule type" value="Transcribed_RNA"/>
</dbReference>
<dbReference type="AlphaFoldDB" id="A0A0E9PV86"/>
<proteinExistence type="predicted"/>
<reference evidence="1" key="2">
    <citation type="journal article" date="2015" name="Fish Shellfish Immunol.">
        <title>Early steps in the European eel (Anguilla anguilla)-Vibrio vulnificus interaction in the gills: Role of the RtxA13 toxin.</title>
        <authorList>
            <person name="Callol A."/>
            <person name="Pajuelo D."/>
            <person name="Ebbesson L."/>
            <person name="Teles M."/>
            <person name="MacKenzie S."/>
            <person name="Amaro C."/>
        </authorList>
    </citation>
    <scope>NUCLEOTIDE SEQUENCE</scope>
</reference>
<sequence length="43" mass="4945">MSLLRVFTNPRNHMCKGVLVESVFKGEYNKIGKKEKCTPFNLS</sequence>
<evidence type="ECO:0000313" key="1">
    <source>
        <dbReference type="EMBL" id="JAH08531.1"/>
    </source>
</evidence>
<reference evidence="1" key="1">
    <citation type="submission" date="2014-11" db="EMBL/GenBank/DDBJ databases">
        <authorList>
            <person name="Amaro Gonzalez C."/>
        </authorList>
    </citation>
    <scope>NUCLEOTIDE SEQUENCE</scope>
</reference>
<protein>
    <submittedName>
        <fullName evidence="1">Uncharacterized protein</fullName>
    </submittedName>
</protein>
<organism evidence="1">
    <name type="scientific">Anguilla anguilla</name>
    <name type="common">European freshwater eel</name>
    <name type="synonym">Muraena anguilla</name>
    <dbReference type="NCBI Taxonomy" id="7936"/>
    <lineage>
        <taxon>Eukaryota</taxon>
        <taxon>Metazoa</taxon>
        <taxon>Chordata</taxon>
        <taxon>Craniata</taxon>
        <taxon>Vertebrata</taxon>
        <taxon>Euteleostomi</taxon>
        <taxon>Actinopterygii</taxon>
        <taxon>Neopterygii</taxon>
        <taxon>Teleostei</taxon>
        <taxon>Anguilliformes</taxon>
        <taxon>Anguillidae</taxon>
        <taxon>Anguilla</taxon>
    </lineage>
</organism>
<name>A0A0E9PV86_ANGAN</name>